<feature type="non-terminal residue" evidence="2">
    <location>
        <position position="1"/>
    </location>
</feature>
<keyword evidence="1" id="KW-1133">Transmembrane helix</keyword>
<keyword evidence="1" id="KW-0472">Membrane</keyword>
<feature type="non-terminal residue" evidence="2">
    <location>
        <position position="473"/>
    </location>
</feature>
<evidence type="ECO:0000313" key="3">
    <source>
        <dbReference type="Proteomes" id="UP001165065"/>
    </source>
</evidence>
<sequence>ASATSVRKANHVVTNELKKNLGAAISPPVADETVVNNLCEVEHAAAVKTASSVSTDGVPESFSLNAHRMREKETPDVKEFASATSVRKANHVLAKPGVKEFSRATSMCKANHVVTNEVKKGLGAAIPNRMREEGTIGVKSCSLNHSCIKGAFSQNPTLCSRKLISGFLLFLFSACLFSGLGYETTGLGLGAFKVGKLCKEVDLKVEGVVSTNTIDAGSVSAQIHTHFPGQDDVDTQNSNVLGSYIIDAYSSHGKQCRSQDANAAKVSGIAPAILSLKEEQYPTPRWLGKLPSIPGLLLDTLSSCMPSASMLNAALFFAVNLRPEKLPIPQSSRNICFLMTTLQLAKAESPIDFGMTIDHKITRTLSTINADTMGDLFNAISNYVTTTFGYRTGKNLMANGDVVKLEPMTYQCHKPTASDCAYSDVMLSMQNRYGSIECADDLTGCILDAESTRRVLIVRGTSSSKLTLRALTF</sequence>
<comment type="caution">
    <text evidence="2">The sequence shown here is derived from an EMBL/GenBank/DDBJ whole genome shotgun (WGS) entry which is preliminary data.</text>
</comment>
<accession>A0A9W7GIF5</accession>
<proteinExistence type="predicted"/>
<protein>
    <submittedName>
        <fullName evidence="2">Uncharacterized protein</fullName>
    </submittedName>
</protein>
<feature type="transmembrane region" description="Helical" evidence="1">
    <location>
        <begin position="163"/>
        <end position="182"/>
    </location>
</feature>
<gene>
    <name evidence="2" type="ORF">TrCOL_g3777</name>
</gene>
<keyword evidence="3" id="KW-1185">Reference proteome</keyword>
<name>A0A9W7GIF5_9STRA</name>
<evidence type="ECO:0000256" key="1">
    <source>
        <dbReference type="SAM" id="Phobius"/>
    </source>
</evidence>
<dbReference type="Proteomes" id="UP001165065">
    <property type="component" value="Unassembled WGS sequence"/>
</dbReference>
<reference evidence="3" key="1">
    <citation type="journal article" date="2023" name="Commun. Biol.">
        <title>Genome analysis of Parmales, the sister group of diatoms, reveals the evolutionary specialization of diatoms from phago-mixotrophs to photoautotrophs.</title>
        <authorList>
            <person name="Ban H."/>
            <person name="Sato S."/>
            <person name="Yoshikawa S."/>
            <person name="Yamada K."/>
            <person name="Nakamura Y."/>
            <person name="Ichinomiya M."/>
            <person name="Sato N."/>
            <person name="Blanc-Mathieu R."/>
            <person name="Endo H."/>
            <person name="Kuwata A."/>
            <person name="Ogata H."/>
        </authorList>
    </citation>
    <scope>NUCLEOTIDE SEQUENCE [LARGE SCALE GENOMIC DNA]</scope>
</reference>
<keyword evidence="1" id="KW-0812">Transmembrane</keyword>
<evidence type="ECO:0000313" key="2">
    <source>
        <dbReference type="EMBL" id="GMI44843.1"/>
    </source>
</evidence>
<dbReference type="EMBL" id="BRYA01001502">
    <property type="protein sequence ID" value="GMI44843.1"/>
    <property type="molecule type" value="Genomic_DNA"/>
</dbReference>
<organism evidence="2 3">
    <name type="scientific">Triparma columacea</name>
    <dbReference type="NCBI Taxonomy" id="722753"/>
    <lineage>
        <taxon>Eukaryota</taxon>
        <taxon>Sar</taxon>
        <taxon>Stramenopiles</taxon>
        <taxon>Ochrophyta</taxon>
        <taxon>Bolidophyceae</taxon>
        <taxon>Parmales</taxon>
        <taxon>Triparmaceae</taxon>
        <taxon>Triparma</taxon>
    </lineage>
</organism>
<dbReference type="AlphaFoldDB" id="A0A9W7GIF5"/>